<keyword evidence="3" id="KW-0227">DNA damage</keyword>
<dbReference type="Pfam" id="PF09494">
    <property type="entry name" value="Slx4"/>
    <property type="match status" value="1"/>
</dbReference>
<dbReference type="GO" id="GO:0006260">
    <property type="term" value="P:DNA replication"/>
    <property type="evidence" value="ECO:0007669"/>
    <property type="project" value="InterPro"/>
</dbReference>
<feature type="compositionally biased region" description="Low complexity" evidence="8">
    <location>
        <begin position="469"/>
        <end position="485"/>
    </location>
</feature>
<feature type="region of interest" description="Disordered" evidence="8">
    <location>
        <begin position="591"/>
        <end position="645"/>
    </location>
</feature>
<keyword evidence="9" id="KW-0540">Nuclease</keyword>
<evidence type="ECO:0000256" key="5">
    <source>
        <dbReference type="ARBA" id="ARBA00023204"/>
    </source>
</evidence>
<feature type="compositionally biased region" description="Basic and acidic residues" evidence="8">
    <location>
        <begin position="605"/>
        <end position="614"/>
    </location>
</feature>
<proteinExistence type="inferred from homology"/>
<comment type="similarity">
    <text evidence="2">Belongs to the SLX4 family.</text>
</comment>
<dbReference type="EMBL" id="JAKLMC020000055">
    <property type="protein sequence ID" value="KAK5948033.1"/>
    <property type="molecule type" value="Genomic_DNA"/>
</dbReference>
<evidence type="ECO:0000313" key="9">
    <source>
        <dbReference type="EMBL" id="KAK5948033.1"/>
    </source>
</evidence>
<keyword evidence="9" id="KW-0378">Hydrolase</keyword>
<feature type="region of interest" description="Disordered" evidence="8">
    <location>
        <begin position="210"/>
        <end position="237"/>
    </location>
</feature>
<evidence type="ECO:0000256" key="2">
    <source>
        <dbReference type="ARBA" id="ARBA00006661"/>
    </source>
</evidence>
<evidence type="ECO:0000256" key="4">
    <source>
        <dbReference type="ARBA" id="ARBA00023172"/>
    </source>
</evidence>
<keyword evidence="10" id="KW-1185">Reference proteome</keyword>
<feature type="compositionally biased region" description="Polar residues" evidence="8">
    <location>
        <begin position="158"/>
        <end position="169"/>
    </location>
</feature>
<comment type="caution">
    <text evidence="9">The sequence shown here is derived from an EMBL/GenBank/DDBJ whole genome shotgun (WGS) entry which is preliminary data.</text>
</comment>
<name>A0AAN8E8I7_9EURO</name>
<dbReference type="GO" id="GO:0033557">
    <property type="term" value="C:Slx1-Slx4 complex"/>
    <property type="evidence" value="ECO:0007669"/>
    <property type="project" value="InterPro"/>
</dbReference>
<dbReference type="GO" id="GO:0006310">
    <property type="term" value="P:DNA recombination"/>
    <property type="evidence" value="ECO:0007669"/>
    <property type="project" value="UniProtKB-KW"/>
</dbReference>
<dbReference type="Proteomes" id="UP001316803">
    <property type="component" value="Unassembled WGS sequence"/>
</dbReference>
<dbReference type="GO" id="GO:0006281">
    <property type="term" value="P:DNA repair"/>
    <property type="evidence" value="ECO:0007669"/>
    <property type="project" value="UniProtKB-KW"/>
</dbReference>
<feature type="region of interest" description="Disordered" evidence="8">
    <location>
        <begin position="138"/>
        <end position="170"/>
    </location>
</feature>
<keyword evidence="4" id="KW-0233">DNA recombination</keyword>
<organism evidence="9 10">
    <name type="scientific">Knufia fluminis</name>
    <dbReference type="NCBI Taxonomy" id="191047"/>
    <lineage>
        <taxon>Eukaryota</taxon>
        <taxon>Fungi</taxon>
        <taxon>Dikarya</taxon>
        <taxon>Ascomycota</taxon>
        <taxon>Pezizomycotina</taxon>
        <taxon>Eurotiomycetes</taxon>
        <taxon>Chaetothyriomycetidae</taxon>
        <taxon>Chaetothyriales</taxon>
        <taxon>Trichomeriaceae</taxon>
        <taxon>Knufia</taxon>
    </lineage>
</organism>
<dbReference type="InterPro" id="IPR018574">
    <property type="entry name" value="Structure-sp_endonuc_su_Slx4"/>
</dbReference>
<feature type="region of interest" description="Disordered" evidence="8">
    <location>
        <begin position="1"/>
        <end position="116"/>
    </location>
</feature>
<gene>
    <name evidence="9" type="primary">SLX4</name>
    <name evidence="9" type="ORF">OHC33_010961</name>
</gene>
<keyword evidence="9" id="KW-0255">Endonuclease</keyword>
<feature type="compositionally biased region" description="Polar residues" evidence="8">
    <location>
        <begin position="7"/>
        <end position="35"/>
    </location>
</feature>
<reference evidence="9 10" key="1">
    <citation type="submission" date="2022-12" db="EMBL/GenBank/DDBJ databases">
        <title>Genomic features and morphological characterization of a novel Knufia sp. strain isolated from spacecraft assembly facility.</title>
        <authorList>
            <person name="Teixeira M."/>
            <person name="Chander A.M."/>
            <person name="Stajich J.E."/>
            <person name="Venkateswaran K."/>
        </authorList>
    </citation>
    <scope>NUCLEOTIDE SEQUENCE [LARGE SCALE GENOMIC DNA]</scope>
    <source>
        <strain evidence="9 10">FJI-L2-BK-P2</strain>
    </source>
</reference>
<feature type="compositionally biased region" description="Polar residues" evidence="8">
    <location>
        <begin position="43"/>
        <end position="71"/>
    </location>
</feature>
<comment type="subcellular location">
    <subcellularLocation>
        <location evidence="1">Nucleus</location>
    </subcellularLocation>
</comment>
<feature type="compositionally biased region" description="Pro residues" evidence="8">
    <location>
        <begin position="688"/>
        <end position="698"/>
    </location>
</feature>
<feature type="compositionally biased region" description="Basic and acidic residues" evidence="8">
    <location>
        <begin position="487"/>
        <end position="502"/>
    </location>
</feature>
<dbReference type="AlphaFoldDB" id="A0AAN8E8I7"/>
<keyword evidence="6" id="KW-0539">Nucleus</keyword>
<accession>A0AAN8E8I7</accession>
<evidence type="ECO:0000256" key="3">
    <source>
        <dbReference type="ARBA" id="ARBA00022763"/>
    </source>
</evidence>
<keyword evidence="5" id="KW-0234">DNA repair</keyword>
<feature type="compositionally biased region" description="Acidic residues" evidence="8">
    <location>
        <begin position="625"/>
        <end position="641"/>
    </location>
</feature>
<protein>
    <recommendedName>
        <fullName evidence="7">Structure-specific endonuclease subunit SLX4</fullName>
    </recommendedName>
</protein>
<dbReference type="GO" id="GO:0004519">
    <property type="term" value="F:endonuclease activity"/>
    <property type="evidence" value="ECO:0007669"/>
    <property type="project" value="UniProtKB-KW"/>
</dbReference>
<evidence type="ECO:0000313" key="10">
    <source>
        <dbReference type="Proteomes" id="UP001316803"/>
    </source>
</evidence>
<evidence type="ECO:0000256" key="8">
    <source>
        <dbReference type="SAM" id="MobiDB-lite"/>
    </source>
</evidence>
<feature type="region of interest" description="Disordered" evidence="8">
    <location>
        <begin position="469"/>
        <end position="523"/>
    </location>
</feature>
<sequence>MSGPIVISSSPARTFARSQTPVEVSSPPHFSTTATNDHRRQGYRTSQITRDSFSTGFTSAKQVLGTRSSAENVPVGSPSPLKFKPPSSTSSPKFHRPSPYAPAQQPTPKPSADWDEIPLPANTVVRILPSDVRKKKKADTGSLQLKKATARRKDWTPTKPTSSAFEQSGSGFGLNLAETFGHSQGSTGVERIANAGDGALTKRRKIDLTSAGMDAPMLKPKSAAKANKPRSKSPAKKGLTITGLATSHYLGDDKKEEGTLMTQWMASTQARMEADARSDTFEIKVKKKAPAKKKAKSRLKSPETALKTLESQEVVFATLSQCARDESPTLIRDTAEAMKQSMEQLLSSPVRTQQTAIYSIESATPQKAGISRFRSRKSLWTAADRDENDALLHMDDPFETPHVRDAFAGKDALFENAASIPNVDGPGDSLDLLATLQPEEADNLHAEQTTFDIDDVTTPPVVASISISAAQSRSYSTSARSPSPTKRTKEPEQPSDTPHDLPKTSASPTKKKPPAKPNYASWSDEQLKEKVKAYGFKRIRARKTMIDKLDEVWAEQNGVDPAKVKAATKAASQTKKVLQGGDILGTVHALAARATPKAKKPRATKSKEATEDKPKRKKKAKAGETQEDENTPAEETVDISDLDGPIPFDRLAQINAFHPDALQPFEPSTAPVKGTGVKASTKKKQRPLTPPPTIPPKPTQDSSPAFASPRRRKKDVVAATPSCSEIADDEVPLKSLIRKALEHPPADNVSRNHQTNPTWHEKILMYDPIVFEDFTAWLNTEGFNAIGEDREIDIMEVKDWCHENGICCLWRGGWRGNKKKAKGEE</sequence>
<feature type="region of interest" description="Disordered" evidence="8">
    <location>
        <begin position="662"/>
        <end position="720"/>
    </location>
</feature>
<evidence type="ECO:0000256" key="7">
    <source>
        <dbReference type="ARBA" id="ARBA00029496"/>
    </source>
</evidence>
<evidence type="ECO:0000256" key="1">
    <source>
        <dbReference type="ARBA" id="ARBA00004123"/>
    </source>
</evidence>
<evidence type="ECO:0000256" key="6">
    <source>
        <dbReference type="ARBA" id="ARBA00023242"/>
    </source>
</evidence>
<feature type="compositionally biased region" description="Low complexity" evidence="8">
    <location>
        <begin position="78"/>
        <end position="92"/>
    </location>
</feature>